<name>A0A518BI98_9BACT</name>
<evidence type="ECO:0000313" key="2">
    <source>
        <dbReference type="EMBL" id="QDU66709.1"/>
    </source>
</evidence>
<dbReference type="AlphaFoldDB" id="A0A518BI98"/>
<keyword evidence="3" id="KW-1185">Reference proteome</keyword>
<proteinExistence type="predicted"/>
<protein>
    <submittedName>
        <fullName evidence="2">Uncharacterized protein</fullName>
    </submittedName>
</protein>
<feature type="signal peptide" evidence="1">
    <location>
        <begin position="1"/>
        <end position="19"/>
    </location>
</feature>
<dbReference type="KEGG" id="pbap:Pla133_17850"/>
<feature type="chain" id="PRO_5021722148" evidence="1">
    <location>
        <begin position="20"/>
        <end position="95"/>
    </location>
</feature>
<evidence type="ECO:0000256" key="1">
    <source>
        <dbReference type="SAM" id="SignalP"/>
    </source>
</evidence>
<dbReference type="EMBL" id="CP036287">
    <property type="protein sequence ID" value="QDU66709.1"/>
    <property type="molecule type" value="Genomic_DNA"/>
</dbReference>
<accession>A0A518BI98</accession>
<dbReference type="RefSeq" id="WP_145064523.1">
    <property type="nucleotide sequence ID" value="NZ_CP036287.1"/>
</dbReference>
<reference evidence="2 3" key="1">
    <citation type="submission" date="2019-02" db="EMBL/GenBank/DDBJ databases">
        <title>Deep-cultivation of Planctomycetes and their phenomic and genomic characterization uncovers novel biology.</title>
        <authorList>
            <person name="Wiegand S."/>
            <person name="Jogler M."/>
            <person name="Boedeker C."/>
            <person name="Pinto D."/>
            <person name="Vollmers J."/>
            <person name="Rivas-Marin E."/>
            <person name="Kohn T."/>
            <person name="Peeters S.H."/>
            <person name="Heuer A."/>
            <person name="Rast P."/>
            <person name="Oberbeckmann S."/>
            <person name="Bunk B."/>
            <person name="Jeske O."/>
            <person name="Meyerdierks A."/>
            <person name="Storesund J.E."/>
            <person name="Kallscheuer N."/>
            <person name="Luecker S."/>
            <person name="Lage O.M."/>
            <person name="Pohl T."/>
            <person name="Merkel B.J."/>
            <person name="Hornburger P."/>
            <person name="Mueller R.-W."/>
            <person name="Bruemmer F."/>
            <person name="Labrenz M."/>
            <person name="Spormann A.M."/>
            <person name="Op den Camp H."/>
            <person name="Overmann J."/>
            <person name="Amann R."/>
            <person name="Jetten M.S.M."/>
            <person name="Mascher T."/>
            <person name="Medema M.H."/>
            <person name="Devos D.P."/>
            <person name="Kaster A.-K."/>
            <person name="Ovreas L."/>
            <person name="Rohde M."/>
            <person name="Galperin M.Y."/>
            <person name="Jogler C."/>
        </authorList>
    </citation>
    <scope>NUCLEOTIDE SEQUENCE [LARGE SCALE GENOMIC DNA]</scope>
    <source>
        <strain evidence="2 3">Pla133</strain>
    </source>
</reference>
<gene>
    <name evidence="2" type="ORF">Pla133_17850</name>
</gene>
<keyword evidence="1" id="KW-0732">Signal</keyword>
<evidence type="ECO:0000313" key="3">
    <source>
        <dbReference type="Proteomes" id="UP000316921"/>
    </source>
</evidence>
<organism evidence="2 3">
    <name type="scientific">Engelhardtia mirabilis</name>
    <dbReference type="NCBI Taxonomy" id="2528011"/>
    <lineage>
        <taxon>Bacteria</taxon>
        <taxon>Pseudomonadati</taxon>
        <taxon>Planctomycetota</taxon>
        <taxon>Planctomycetia</taxon>
        <taxon>Planctomycetia incertae sedis</taxon>
        <taxon>Engelhardtia</taxon>
    </lineage>
</organism>
<dbReference type="Proteomes" id="UP000316921">
    <property type="component" value="Chromosome"/>
</dbReference>
<sequence precursor="true">MSRGLLTVLLLGSAAVVGAHLGSSIDSAAGAVARAIEVGRGSTALIDAAQALGLGDDPSAADASGIEGVGAVLIATEGENETILVASAVELDGQG</sequence>